<dbReference type="InterPro" id="IPR016024">
    <property type="entry name" value="ARM-type_fold"/>
</dbReference>
<organism evidence="2 3">
    <name type="scientific">Streblomastix strix</name>
    <dbReference type="NCBI Taxonomy" id="222440"/>
    <lineage>
        <taxon>Eukaryota</taxon>
        <taxon>Metamonada</taxon>
        <taxon>Preaxostyla</taxon>
        <taxon>Oxymonadida</taxon>
        <taxon>Streblomastigidae</taxon>
        <taxon>Streblomastix</taxon>
    </lineage>
</organism>
<feature type="compositionally biased region" description="Acidic residues" evidence="1">
    <location>
        <begin position="389"/>
        <end position="406"/>
    </location>
</feature>
<feature type="compositionally biased region" description="Polar residues" evidence="1">
    <location>
        <begin position="279"/>
        <end position="290"/>
    </location>
</feature>
<feature type="compositionally biased region" description="Polar residues" evidence="1">
    <location>
        <begin position="875"/>
        <end position="884"/>
    </location>
</feature>
<name>A0A5J4W254_9EUKA</name>
<dbReference type="PANTHER" id="PTHR36812">
    <property type="entry name" value="NEUROFILAMENT TRIPLET M PROTEIN-LIKE PROTEIN"/>
    <property type="match status" value="1"/>
</dbReference>
<feature type="region of interest" description="Disordered" evidence="1">
    <location>
        <begin position="863"/>
        <end position="928"/>
    </location>
</feature>
<feature type="region of interest" description="Disordered" evidence="1">
    <location>
        <begin position="371"/>
        <end position="438"/>
    </location>
</feature>
<feature type="compositionally biased region" description="Low complexity" evidence="1">
    <location>
        <begin position="200"/>
        <end position="217"/>
    </location>
</feature>
<feature type="region of interest" description="Disordered" evidence="1">
    <location>
        <begin position="279"/>
        <end position="308"/>
    </location>
</feature>
<feature type="region of interest" description="Disordered" evidence="1">
    <location>
        <begin position="702"/>
        <end position="733"/>
    </location>
</feature>
<protein>
    <submittedName>
        <fullName evidence="2">Uncharacterized protein</fullName>
    </submittedName>
</protein>
<dbReference type="AlphaFoldDB" id="A0A5J4W254"/>
<feature type="compositionally biased region" description="Acidic residues" evidence="1">
    <location>
        <begin position="294"/>
        <end position="308"/>
    </location>
</feature>
<feature type="compositionally biased region" description="Polar residues" evidence="1">
    <location>
        <begin position="707"/>
        <end position="733"/>
    </location>
</feature>
<evidence type="ECO:0000313" key="3">
    <source>
        <dbReference type="Proteomes" id="UP000324800"/>
    </source>
</evidence>
<sequence length="928" mass="105208">MDYAIEEEYGFNSNFGKLIQFNEGNQGLKVNQFIKLRKFTAIQLLIREMYRFTKGPAKITTLLVNVAMNVIGMRKRNYDLLKEKDIGIQKEKEKQQDIDKDNKQDENKKDINKIKEIQKQKTSESEILNQLADKFALEGGTHSLLNILLFYLHDTTSDPIDEEQYLDSQIDNEIQQVTKRAQFEAEFQQSNKEQDKNKQSKSSGSLRSGSNPNSSRNKFNKYQSVIRKAFDDAIDIINSAREQERLQYDKIGISIDIVKKASSIVTTLFLSSSLAKRQATTGKSQVTNQTNNEIDIDDEDEEYDEEEQDNIDNIQQQHQNSCPRAAEVLLRCLQKFGSAEIGKVERDASFRIAQSLLAIIDESATIGKVNKNNNVNINNKGNQNKDQYDFDDESDDYEDDEEEEIENCSQMTSKQKLLQQQQKQQRKDKINKSQQQQATNEVLIETQKFLARFLWIAAEQPSGASKIMQLDGINVLTECLQSCCKREKNRENEANSDSQKLSEVELISNPDYIVSYDNEQNQQLSGSGRLNVHLNVNLSRSGRIDQNDTFRSGRSRQSLISLSGREKDGIAGSNKCAESVLNAGTIPICLILLQRKDISDDSRVIRGIFGILSCLAYREGTEQQILANGAKLLVDAALAHYKQDEAVAMHFICLLWNLGSSEQSREMLGKQNAIQISISILEYEITSICKIIEESNIQGGRERNKTDNVGNNINGMSEIETSSSSSNQDKIPNLQSIPEKQSDFQIHKLKQNNLTNEQKEEIILGKQITDILMRCMTILAAVLQDQKKARIDMLKFGSNTLMNSVKRAITRKQTYLTEVKNSPRLLDQLITKPKIDAQLKSFSVITQIIERISELTGQKKEETPIINTGIDPSKKQQSSRSITPRQGQQSSRSAGSVGSRRDSKTNQNQQQQQKDQIKTTKPNTKQGK</sequence>
<evidence type="ECO:0000313" key="2">
    <source>
        <dbReference type="EMBL" id="KAA6389064.1"/>
    </source>
</evidence>
<dbReference type="EMBL" id="SNRW01003727">
    <property type="protein sequence ID" value="KAA6389064.1"/>
    <property type="molecule type" value="Genomic_DNA"/>
</dbReference>
<feature type="compositionally biased region" description="Low complexity" evidence="1">
    <location>
        <begin position="414"/>
        <end position="423"/>
    </location>
</feature>
<feature type="compositionally biased region" description="Low complexity" evidence="1">
    <location>
        <begin position="905"/>
        <end position="914"/>
    </location>
</feature>
<gene>
    <name evidence="2" type="ORF">EZS28_015410</name>
</gene>
<feature type="compositionally biased region" description="Low complexity" evidence="1">
    <location>
        <begin position="371"/>
        <end position="385"/>
    </location>
</feature>
<dbReference type="InterPro" id="IPR011989">
    <property type="entry name" value="ARM-like"/>
</dbReference>
<dbReference type="SUPFAM" id="SSF48371">
    <property type="entry name" value="ARM repeat"/>
    <property type="match status" value="1"/>
</dbReference>
<evidence type="ECO:0000256" key="1">
    <source>
        <dbReference type="SAM" id="MobiDB-lite"/>
    </source>
</evidence>
<feature type="region of interest" description="Disordered" evidence="1">
    <location>
        <begin position="91"/>
        <end position="112"/>
    </location>
</feature>
<feature type="compositionally biased region" description="Low complexity" evidence="1">
    <location>
        <begin position="885"/>
        <end position="898"/>
    </location>
</feature>
<accession>A0A5J4W254</accession>
<dbReference type="Proteomes" id="UP000324800">
    <property type="component" value="Unassembled WGS sequence"/>
</dbReference>
<reference evidence="2 3" key="1">
    <citation type="submission" date="2019-03" db="EMBL/GenBank/DDBJ databases">
        <title>Single cell metagenomics reveals metabolic interactions within the superorganism composed of flagellate Streblomastix strix and complex community of Bacteroidetes bacteria on its surface.</title>
        <authorList>
            <person name="Treitli S.C."/>
            <person name="Kolisko M."/>
            <person name="Husnik F."/>
            <person name="Keeling P."/>
            <person name="Hampl V."/>
        </authorList>
    </citation>
    <scope>NUCLEOTIDE SEQUENCE [LARGE SCALE GENOMIC DNA]</scope>
    <source>
        <strain evidence="2">ST1C</strain>
    </source>
</reference>
<dbReference type="Gene3D" id="1.25.10.10">
    <property type="entry name" value="Leucine-rich Repeat Variant"/>
    <property type="match status" value="1"/>
</dbReference>
<proteinExistence type="predicted"/>
<dbReference type="PANTHER" id="PTHR36812:SF9">
    <property type="entry name" value="MYB-LIKE PROTEIN X ISOFORM X1"/>
    <property type="match status" value="1"/>
</dbReference>
<feature type="region of interest" description="Disordered" evidence="1">
    <location>
        <begin position="186"/>
        <end position="218"/>
    </location>
</feature>
<comment type="caution">
    <text evidence="2">The sequence shown here is derived from an EMBL/GenBank/DDBJ whole genome shotgun (WGS) entry which is preliminary data.</text>
</comment>